<keyword evidence="1" id="KW-0732">Signal</keyword>
<feature type="chain" id="PRO_5022816316" evidence="1">
    <location>
        <begin position="36"/>
        <end position="89"/>
    </location>
</feature>
<accession>A0A5B8JPE9</accession>
<sequence length="89" mass="9026">MSSFLFGSSRTLGRFAATATLVAAAALSCPAAAQAAAPGAAPSAASAWTYLATYPSYNDCYLASLSVGDWVSTQCRVISGGRAELWVNG</sequence>
<proteinExistence type="predicted"/>
<evidence type="ECO:0000313" key="2">
    <source>
        <dbReference type="EMBL" id="QDY79543.1"/>
    </source>
</evidence>
<evidence type="ECO:0000313" key="3">
    <source>
        <dbReference type="Proteomes" id="UP000320580"/>
    </source>
</evidence>
<gene>
    <name evidence="2" type="ORF">FQU76_26835</name>
</gene>
<name>A0A5B8JPE9_9ACTN</name>
<feature type="signal peptide" evidence="1">
    <location>
        <begin position="1"/>
        <end position="35"/>
    </location>
</feature>
<keyword evidence="3" id="KW-1185">Reference proteome</keyword>
<dbReference type="OrthoDB" id="9992740at2"/>
<organism evidence="2 3">
    <name type="scientific">Streptomyces qinzhouensis</name>
    <dbReference type="NCBI Taxonomy" id="2599401"/>
    <lineage>
        <taxon>Bacteria</taxon>
        <taxon>Bacillati</taxon>
        <taxon>Actinomycetota</taxon>
        <taxon>Actinomycetes</taxon>
        <taxon>Kitasatosporales</taxon>
        <taxon>Streptomycetaceae</taxon>
        <taxon>Streptomyces</taxon>
    </lineage>
</organism>
<dbReference type="KEGG" id="sqz:FQU76_26835"/>
<dbReference type="Proteomes" id="UP000320580">
    <property type="component" value="Chromosome"/>
</dbReference>
<evidence type="ECO:0000256" key="1">
    <source>
        <dbReference type="SAM" id="SignalP"/>
    </source>
</evidence>
<dbReference type="EMBL" id="CP042266">
    <property type="protein sequence ID" value="QDY79543.1"/>
    <property type="molecule type" value="Genomic_DNA"/>
</dbReference>
<reference evidence="2 3" key="1">
    <citation type="submission" date="2019-07" db="EMBL/GenBank/DDBJ databases">
        <authorList>
            <person name="Zhu P."/>
        </authorList>
    </citation>
    <scope>NUCLEOTIDE SEQUENCE [LARGE SCALE GENOMIC DNA]</scope>
    <source>
        <strain evidence="2 3">SSL-25</strain>
    </source>
</reference>
<dbReference type="RefSeq" id="WP_146482830.1">
    <property type="nucleotide sequence ID" value="NZ_CP042266.1"/>
</dbReference>
<dbReference type="AlphaFoldDB" id="A0A5B8JPE9"/>
<protein>
    <submittedName>
        <fullName evidence="2">Uncharacterized protein</fullName>
    </submittedName>
</protein>